<dbReference type="EMBL" id="CP110176">
    <property type="protein sequence ID" value="UZC86700.1"/>
    <property type="molecule type" value="Genomic_DNA"/>
</dbReference>
<dbReference type="EMBL" id="JAWZVU010000054">
    <property type="protein sequence ID" value="MDX7720550.1"/>
    <property type="molecule type" value="Genomic_DNA"/>
</dbReference>
<evidence type="ECO:0000313" key="27">
    <source>
        <dbReference type="Proteomes" id="UP000887009"/>
    </source>
</evidence>
<dbReference type="Proteomes" id="UP000515756">
    <property type="component" value="Chromosome"/>
</dbReference>
<reference evidence="12" key="1">
    <citation type="journal article" date="2019" name="J Environ">
        <title>Genetic characterization and potential molecular dissemination mechanism of tet (31) gene in Aeromonas caviae from an oxytetracycline wastewater treatment system.</title>
        <authorList>
            <person name="Shi Y."/>
            <person name="Tian Z."/>
            <person name="Leclercq S.O."/>
            <person name="Zhang H."/>
            <person name="Yang M."/>
            <person name="Zhang Y."/>
        </authorList>
    </citation>
    <scope>NUCLEOTIDE SEQUENCE</scope>
    <source>
        <strain evidence="12">T25-39</strain>
    </source>
</reference>
<dbReference type="GO" id="GO:0030258">
    <property type="term" value="P:lipid modification"/>
    <property type="evidence" value="ECO:0007669"/>
    <property type="project" value="UniProtKB-UniRule"/>
</dbReference>
<gene>
    <name evidence="7 15" type="primary">lpp</name>
    <name evidence="12" type="ORF">C1C91_14305</name>
    <name evidence="22" type="ORF">JC965_16055</name>
    <name evidence="14" type="ORF">KAM343_11750</name>
    <name evidence="15" type="ORF">KAM348_12000</name>
    <name evidence="16" type="ORF">KAM351_29380</name>
    <name evidence="17" type="ORF">KAM382_02770</name>
    <name evidence="19" type="ORF">N5I07_15830</name>
    <name evidence="18" type="ORF">N5I20_18170</name>
    <name evidence="23" type="ORF">OJY61_01755</name>
    <name evidence="24" type="ORF">P5S46_14415</name>
    <name evidence="20" type="ORF">SJS77_08680</name>
    <name evidence="21" type="ORF">VCX44_16255</name>
    <name evidence="13" type="ORF">WP2W18E01_12410</name>
</gene>
<dbReference type="EMBL" id="JAOCIZ010000090">
    <property type="protein sequence ID" value="MDH1506977.1"/>
    <property type="molecule type" value="Genomic_DNA"/>
</dbReference>
<dbReference type="Proteomes" id="UP001161704">
    <property type="component" value="Unassembled WGS sequence"/>
</dbReference>
<feature type="lipid moiety-binding region" description="N-palmitoyl cysteine" evidence="7 9">
    <location>
        <position position="19"/>
    </location>
</feature>
<reference evidence="20" key="8">
    <citation type="submission" date="2023-11" db="EMBL/GenBank/DDBJ databases">
        <title>WGS of Aeromonas in Northern Israel.</title>
        <authorList>
            <person name="Hershko Y."/>
        </authorList>
    </citation>
    <scope>NUCLEOTIDE SEQUENCE</scope>
    <source>
        <strain evidence="20">77416</strain>
    </source>
</reference>
<dbReference type="GO" id="GO:0042834">
    <property type="term" value="F:peptidoglycan binding"/>
    <property type="evidence" value="ECO:0007669"/>
    <property type="project" value="UniProtKB-UniRule"/>
</dbReference>
<organism evidence="15 27">
    <name type="scientific">Aeromonas caviae</name>
    <name type="common">Aeromonas punctata</name>
    <dbReference type="NCBI Taxonomy" id="648"/>
    <lineage>
        <taxon>Bacteria</taxon>
        <taxon>Pseudomonadati</taxon>
        <taxon>Pseudomonadota</taxon>
        <taxon>Gammaproteobacteria</taxon>
        <taxon>Aeromonadales</taxon>
        <taxon>Aeromonadaceae</taxon>
        <taxon>Aeromonas</taxon>
    </lineage>
</organism>
<comment type="subunit">
    <text evidence="7">Homotrimer.</text>
</comment>
<dbReference type="Proteomes" id="UP001163285">
    <property type="component" value="Chromosome"/>
</dbReference>
<dbReference type="Proteomes" id="UP001218423">
    <property type="component" value="Chromosome"/>
</dbReference>
<feature type="signal peptide" evidence="10">
    <location>
        <begin position="1"/>
        <end position="22"/>
    </location>
</feature>
<dbReference type="Proteomes" id="UP000266778">
    <property type="component" value="Chromosome"/>
</dbReference>
<evidence type="ECO:0000256" key="10">
    <source>
        <dbReference type="SAM" id="SignalP"/>
    </source>
</evidence>
<sequence length="80" mass="8525">MKKMLLVGVVGLSALLGGCANTSELETSVQNLSNKVDQLAQDVSAVRADQSKIAADVAEAKQEAMRANQRIDNMATSYKK</sequence>
<evidence type="ECO:0000256" key="8">
    <source>
        <dbReference type="PIRSR" id="PIRSR002855-1"/>
    </source>
</evidence>
<evidence type="ECO:0000313" key="19">
    <source>
        <dbReference type="EMBL" id="MDH1899001.1"/>
    </source>
</evidence>
<name>A0A081LHZ1_AERCA</name>
<dbReference type="Proteomes" id="UP001304847">
    <property type="component" value="Unassembled WGS sequence"/>
</dbReference>
<dbReference type="HAMAP" id="MF_00843">
    <property type="entry name" value="Lpp"/>
    <property type="match status" value="1"/>
</dbReference>
<dbReference type="EMBL" id="CP065937">
    <property type="protein sequence ID" value="QQA59754.1"/>
    <property type="molecule type" value="Genomic_DNA"/>
</dbReference>
<reference evidence="21 28" key="9">
    <citation type="submission" date="2023-12" db="EMBL/GenBank/DDBJ databases">
        <title>Characterization of antibiotic resistance in Aeromonas spp. in hospital effluent.</title>
        <authorList>
            <person name="Negoseki B.R.S."/>
            <person name="Krul D."/>
            <person name="Siqueira A.C."/>
            <person name="Almeida M."/>
            <person name="Mesa D."/>
            <person name="Conte D."/>
            <person name="Dalla-Costa L.M."/>
        </authorList>
    </citation>
    <scope>NUCLEOTIDE SEQUENCE [LARGE SCALE GENOMIC DNA]</scope>
    <source>
        <strain evidence="21 28">36v</strain>
    </source>
</reference>
<evidence type="ECO:0000313" key="21">
    <source>
        <dbReference type="EMBL" id="MEA9437313.1"/>
    </source>
</evidence>
<proteinExistence type="inferred from homology"/>
<evidence type="ECO:0000313" key="16">
    <source>
        <dbReference type="EMBL" id="GJA64327.1"/>
    </source>
</evidence>
<dbReference type="Proteomes" id="UP000886939">
    <property type="component" value="Unassembled WGS sequence"/>
</dbReference>
<dbReference type="InterPro" id="IPR016367">
    <property type="entry name" value="MOM_Lpp"/>
</dbReference>
<evidence type="ECO:0000313" key="18">
    <source>
        <dbReference type="EMBL" id="MDH1506977.1"/>
    </source>
</evidence>
<evidence type="ECO:0000256" key="5">
    <source>
        <dbReference type="ARBA" id="ARBA00023237"/>
    </source>
</evidence>
<protein>
    <recommendedName>
        <fullName evidence="7">Major outer membrane lipoprotein Lpp</fullName>
    </recommendedName>
</protein>
<dbReference type="GO" id="GO:0009279">
    <property type="term" value="C:cell outer membrane"/>
    <property type="evidence" value="ECO:0007669"/>
    <property type="project" value="UniProtKB-SubCell"/>
</dbReference>
<dbReference type="EMBL" id="BPNN01000046">
    <property type="protein sequence ID" value="GJA64327.1"/>
    <property type="molecule type" value="Genomic_DNA"/>
</dbReference>
<evidence type="ECO:0000313" key="17">
    <source>
        <dbReference type="EMBL" id="GJB90216.1"/>
    </source>
</evidence>
<evidence type="ECO:0000313" key="25">
    <source>
        <dbReference type="Proteomes" id="UP000515756"/>
    </source>
</evidence>
<keyword evidence="4 7" id="KW-0564">Palmitate</keyword>
<evidence type="ECO:0000313" key="14">
    <source>
        <dbReference type="EMBL" id="GJA40379.1"/>
    </source>
</evidence>
<evidence type="ECO:0000313" key="15">
    <source>
        <dbReference type="EMBL" id="GJA53777.1"/>
    </source>
</evidence>
<dbReference type="EMBL" id="BPNL01000010">
    <property type="protein sequence ID" value="GJA53777.1"/>
    <property type="molecule type" value="Genomic_DNA"/>
</dbReference>
<comment type="caution">
    <text evidence="7">Lacks conserved residue(s) required for the propagation of feature annotation.</text>
</comment>
<dbReference type="InterPro" id="IPR006817">
    <property type="entry name" value="Lipoprotein_leucine-zipper_dom"/>
</dbReference>
<keyword evidence="7" id="KW-0677">Repeat</keyword>
<evidence type="ECO:0000256" key="4">
    <source>
        <dbReference type="ARBA" id="ARBA00023139"/>
    </source>
</evidence>
<dbReference type="GO" id="GO:0043580">
    <property type="term" value="P:periplasmic space organization"/>
    <property type="evidence" value="ECO:0007669"/>
    <property type="project" value="UniProtKB-UniRule"/>
</dbReference>
<evidence type="ECO:0000313" key="12">
    <source>
        <dbReference type="EMBL" id="AXB06018.1"/>
    </source>
</evidence>
<dbReference type="SMR" id="A0A081LHZ1"/>
<dbReference type="Proteomes" id="UP000737420">
    <property type="component" value="Unassembled WGS sequence"/>
</dbReference>
<reference evidence="15 26" key="4">
    <citation type="submission" date="2021-07" db="EMBL/GenBank/DDBJ databases">
        <title>Draft genome sequence of carbapenem-resistant Aeromonas spp. in Japan.</title>
        <authorList>
            <person name="Maehana S."/>
            <person name="Suzuki M."/>
            <person name="Kitasato H."/>
        </authorList>
    </citation>
    <scope>NUCLEOTIDE SEQUENCE</scope>
    <source>
        <strain evidence="14">KAM343</strain>
        <strain evidence="15">KAM348</strain>
        <strain evidence="16">KAM351</strain>
        <strain evidence="17 26">KAM382</strain>
    </source>
</reference>
<reference evidence="24" key="6">
    <citation type="submission" date="2023-03" db="EMBL/GenBank/DDBJ databases">
        <title>Aeromonas caviae strain AC1520.</title>
        <authorList>
            <person name="Xie T."/>
            <person name="Zhang Q."/>
            <person name="Deng J."/>
            <person name="Li X."/>
        </authorList>
    </citation>
    <scope>NUCLEOTIDE SEQUENCE</scope>
    <source>
        <strain evidence="24">AC1520</strain>
    </source>
</reference>
<keyword evidence="2 7" id="KW-0572">Peptidoglycan-anchor</keyword>
<evidence type="ECO:0000313" key="26">
    <source>
        <dbReference type="Proteomes" id="UP000737420"/>
    </source>
</evidence>
<dbReference type="EMBL" id="JAYGOJ010000099">
    <property type="protein sequence ID" value="MEA9437313.1"/>
    <property type="molecule type" value="Genomic_DNA"/>
</dbReference>
<dbReference type="SUPFAM" id="SSF58042">
    <property type="entry name" value="Outer membrane lipoprotein"/>
    <property type="match status" value="1"/>
</dbReference>
<dbReference type="GeneID" id="99812079"/>
<dbReference type="EMBL" id="CP120942">
    <property type="protein sequence ID" value="WFF96850.1"/>
    <property type="molecule type" value="Genomic_DNA"/>
</dbReference>
<keyword evidence="7" id="KW-0175">Coiled coil</keyword>
<feature type="modified residue" description="N6-murein peptidoglycan lysine" evidence="7 8">
    <location>
        <position position="80"/>
    </location>
</feature>
<reference evidence="13 25" key="2">
    <citation type="submission" date="2019-12" db="EMBL/GenBank/DDBJ databases">
        <title>complete genome sequences of Aeromonas caviae str. WP2-W18-ESBL-01 isolated from wastewater treatment plant effluent.</title>
        <authorList>
            <person name="Sekizuka T."/>
            <person name="Itokawa K."/>
            <person name="Yatsu K."/>
            <person name="Inamine Y."/>
            <person name="Kuroda M."/>
        </authorList>
    </citation>
    <scope>NUCLEOTIDE SEQUENCE [LARGE SCALE GENOMIC DNA]</scope>
    <source>
        <strain evidence="13 25">WP2-W18-ESBL-01</strain>
    </source>
</reference>
<evidence type="ECO:0000313" key="23">
    <source>
        <dbReference type="EMBL" id="UZC86700.1"/>
    </source>
</evidence>
<dbReference type="EMBL" id="BPOP01000002">
    <property type="protein sequence ID" value="GJB90216.1"/>
    <property type="molecule type" value="Genomic_DNA"/>
</dbReference>
<evidence type="ECO:0000256" key="6">
    <source>
        <dbReference type="ARBA" id="ARBA00023288"/>
    </source>
</evidence>
<dbReference type="RefSeq" id="WP_010634682.1">
    <property type="nucleotide sequence ID" value="NZ_AP019195.1"/>
</dbReference>
<evidence type="ECO:0000313" key="24">
    <source>
        <dbReference type="EMBL" id="WFF96850.1"/>
    </source>
</evidence>
<dbReference type="EMBL" id="CP025706">
    <property type="protein sequence ID" value="AXB06018.1"/>
    <property type="molecule type" value="Genomic_DNA"/>
</dbReference>
<feature type="lipid moiety-binding region" description="S-diacylglycerol cysteine" evidence="7 9">
    <location>
        <position position="19"/>
    </location>
</feature>
<evidence type="ECO:0000259" key="11">
    <source>
        <dbReference type="Pfam" id="PF04728"/>
    </source>
</evidence>
<evidence type="ECO:0000313" key="28">
    <source>
        <dbReference type="Proteomes" id="UP001304847"/>
    </source>
</evidence>
<evidence type="ECO:0000313" key="13">
    <source>
        <dbReference type="EMBL" id="BBQ29659.1"/>
    </source>
</evidence>
<dbReference type="Proteomes" id="UP000886934">
    <property type="component" value="Unassembled WGS sequence"/>
</dbReference>
<reference evidence="22" key="3">
    <citation type="submission" date="2020-12" db="EMBL/GenBank/DDBJ databases">
        <title>GES Beta-lactamases isolated from hospital effluents in Brazil.</title>
        <authorList>
            <person name="Conte D."/>
            <person name="Mesa D."/>
            <person name="Palmeiro J.K."/>
            <person name="Dalla-Costa L.M."/>
        </authorList>
    </citation>
    <scope>NUCLEOTIDE SEQUENCE [LARGE SCALE GENOMIC DNA]</scope>
    <source>
        <strain evidence="22">Aero21</strain>
    </source>
</reference>
<dbReference type="PIRSF" id="PIRSF002855">
    <property type="entry name" value="Murein-lipoprotein"/>
    <property type="match status" value="1"/>
</dbReference>
<comment type="subcellular location">
    <subcellularLocation>
        <location evidence="7">Cell outer membrane</location>
        <topology evidence="7">Lipid-anchor</topology>
        <orientation evidence="7">Periplasmic side</orientation>
    </subcellularLocation>
    <subcellularLocation>
        <location evidence="7">Secreted</location>
        <location evidence="7">Cell wall</location>
        <topology evidence="7">Peptidoglycan-anchor</topology>
    </subcellularLocation>
    <text evidence="7">Attached via its lipidated N-terminus to the inner leaflet of the outer membrane. Attached to the peptidoglycan network (PGN) via its C-terminus.</text>
</comment>
<dbReference type="PROSITE" id="PS51257">
    <property type="entry name" value="PROKAR_LIPOPROTEIN"/>
    <property type="match status" value="1"/>
</dbReference>
<accession>A0A081LHZ1</accession>
<keyword evidence="5 7" id="KW-0998">Cell outer membrane</keyword>
<comment type="similarity">
    <text evidence="7">Belongs to the Lpp family.</text>
</comment>
<keyword evidence="7" id="KW-0134">Cell wall</keyword>
<dbReference type="GO" id="GO:0008289">
    <property type="term" value="F:lipid binding"/>
    <property type="evidence" value="ECO:0007669"/>
    <property type="project" value="UniProtKB-UniRule"/>
</dbReference>
<dbReference type="EMBL" id="BPNI01000015">
    <property type="protein sequence ID" value="GJA40379.1"/>
    <property type="molecule type" value="Genomic_DNA"/>
</dbReference>
<keyword evidence="1 10" id="KW-0732">Signal</keyword>
<reference evidence="23" key="7">
    <citation type="submission" date="2023-04" db="EMBL/GenBank/DDBJ databases">
        <title>Whole Genome Sequence of Multi-drug resistant Aeromonas caviae as a gut pathogen in newborn.</title>
        <authorList>
            <person name="Jadhav S.V."/>
            <person name="Saroj S.D."/>
            <person name="Saha U.B."/>
            <person name="Sen S."/>
            <person name="Kher A."/>
        </authorList>
    </citation>
    <scope>NUCLEOTIDE SEQUENCE</scope>
    <source>
        <strain evidence="23">SVJ23</strain>
    </source>
</reference>
<evidence type="ECO:0000313" key="22">
    <source>
        <dbReference type="EMBL" id="QQA59754.1"/>
    </source>
</evidence>
<feature type="coiled-coil region" evidence="7">
    <location>
        <begin position="22"/>
        <end position="77"/>
    </location>
</feature>
<dbReference type="PANTHER" id="PTHR38763:SF1">
    <property type="entry name" value="MAJOR OUTER MEMBRANE LIPOPROTEIN LPP"/>
    <property type="match status" value="1"/>
</dbReference>
<feature type="chain" id="PRO_5044540120" description="Major outer membrane lipoprotein Lpp" evidence="10">
    <location>
        <begin position="23"/>
        <end position="80"/>
    </location>
</feature>
<dbReference type="Proteomes" id="UP001277183">
    <property type="component" value="Unassembled WGS sequence"/>
</dbReference>
<dbReference type="AlphaFoldDB" id="A0A081LHZ1"/>
<dbReference type="Proteomes" id="UP000887009">
    <property type="component" value="Unassembled WGS sequence"/>
</dbReference>
<evidence type="ECO:0000256" key="7">
    <source>
        <dbReference type="HAMAP-Rule" id="MF_00843"/>
    </source>
</evidence>
<evidence type="ECO:0000313" key="20">
    <source>
        <dbReference type="EMBL" id="MDX7720550.1"/>
    </source>
</evidence>
<dbReference type="EMBL" id="AP021927">
    <property type="protein sequence ID" value="BBQ29659.1"/>
    <property type="molecule type" value="Genomic_DNA"/>
</dbReference>
<comment type="function">
    <text evidence="7">A highly abundant outer membrane lipoprotein that controls the distance between the inner and outer membranes. The only protein known to be covalently linked to the peptidoglycan network (PGN). Also non-covalently binds the PGN. The link between the cell outer membrane and PGN contributes to maintenance of the structural and functional integrity of the cell envelope, and maintains the correct distance between the PGN and the outer membrane.</text>
</comment>
<keyword evidence="6 7" id="KW-0449">Lipoprotein</keyword>
<evidence type="ECO:0000256" key="9">
    <source>
        <dbReference type="PIRSR" id="PIRSR002855-2"/>
    </source>
</evidence>
<keyword evidence="3 7" id="KW-0472">Membrane</keyword>
<dbReference type="OrthoDB" id="5593828at2"/>
<reference evidence="18" key="5">
    <citation type="submission" date="2022-09" db="EMBL/GenBank/DDBJ databases">
        <title>Intensive care unit water sources are persistently colonized with multi-drug resistant bacteria and are the site of extensive horizontal gene transfer of antibiotic resistance genes.</title>
        <authorList>
            <person name="Diorio-Toth L."/>
        </authorList>
    </citation>
    <scope>NUCLEOTIDE SEQUENCE</scope>
    <source>
        <strain evidence="18">GD03710</strain>
        <strain evidence="19">GD03796</strain>
    </source>
</reference>
<evidence type="ECO:0000256" key="1">
    <source>
        <dbReference type="ARBA" id="ARBA00022729"/>
    </source>
</evidence>
<feature type="domain" description="Lipoprotein leucine-zipper" evidence="11">
    <location>
        <begin position="29"/>
        <end position="80"/>
    </location>
</feature>
<dbReference type="Proteomes" id="UP001160758">
    <property type="component" value="Unassembled WGS sequence"/>
</dbReference>
<feature type="repeat" evidence="7">
    <location>
        <begin position="33"/>
        <end position="43"/>
    </location>
</feature>
<dbReference type="Pfam" id="PF04728">
    <property type="entry name" value="LPP"/>
    <property type="match status" value="1"/>
</dbReference>
<dbReference type="EMBL" id="JAOCFT010000001">
    <property type="protein sequence ID" value="MDH1899001.1"/>
    <property type="molecule type" value="Genomic_DNA"/>
</dbReference>
<dbReference type="Gene3D" id="1.20.5.190">
    <property type="match status" value="1"/>
</dbReference>
<evidence type="ECO:0000256" key="2">
    <source>
        <dbReference type="ARBA" id="ARBA00023088"/>
    </source>
</evidence>
<dbReference type="PANTHER" id="PTHR38763">
    <property type="entry name" value="MAJOR OUTER MEMBRANE PROLIPOPROTEIN LPP"/>
    <property type="match status" value="1"/>
</dbReference>
<dbReference type="NCBIfam" id="NF040598">
    <property type="entry name" value="Ala_zip_lipo"/>
    <property type="match status" value="1"/>
</dbReference>
<keyword evidence="7" id="KW-0964">Secreted</keyword>
<keyword evidence="28" id="KW-1185">Reference proteome</keyword>
<evidence type="ECO:0000256" key="3">
    <source>
        <dbReference type="ARBA" id="ARBA00023136"/>
    </source>
</evidence>